<reference evidence="2" key="1">
    <citation type="submission" date="2023-12" db="EMBL/GenBank/DDBJ databases">
        <title>Genome assembly of Anisodus tanguticus.</title>
        <authorList>
            <person name="Wang Y.-J."/>
        </authorList>
    </citation>
    <scope>NUCLEOTIDE SEQUENCE</scope>
    <source>
        <strain evidence="2">KB-2021</strain>
        <tissue evidence="2">Leaf</tissue>
    </source>
</reference>
<gene>
    <name evidence="2" type="ORF">RND71_027358</name>
</gene>
<keyword evidence="3" id="KW-1185">Reference proteome</keyword>
<dbReference type="Pfam" id="PF11938">
    <property type="entry name" value="DUF3456"/>
    <property type="match status" value="1"/>
</dbReference>
<evidence type="ECO:0000313" key="2">
    <source>
        <dbReference type="EMBL" id="KAK4351840.1"/>
    </source>
</evidence>
<proteinExistence type="predicted"/>
<dbReference type="InterPro" id="IPR021852">
    <property type="entry name" value="DUF3456"/>
</dbReference>
<evidence type="ECO:0000313" key="3">
    <source>
        <dbReference type="Proteomes" id="UP001291623"/>
    </source>
</evidence>
<protein>
    <recommendedName>
        <fullName evidence="1">DUF3456 domain-containing protein</fullName>
    </recommendedName>
</protein>
<feature type="domain" description="DUF3456" evidence="1">
    <location>
        <begin position="11"/>
        <end position="48"/>
    </location>
</feature>
<dbReference type="AlphaFoldDB" id="A0AAE1RHS1"/>
<name>A0AAE1RHS1_9SOLA</name>
<dbReference type="Proteomes" id="UP001291623">
    <property type="component" value="Unassembled WGS sequence"/>
</dbReference>
<accession>A0AAE1RHS1</accession>
<organism evidence="2 3">
    <name type="scientific">Anisodus tanguticus</name>
    <dbReference type="NCBI Taxonomy" id="243964"/>
    <lineage>
        <taxon>Eukaryota</taxon>
        <taxon>Viridiplantae</taxon>
        <taxon>Streptophyta</taxon>
        <taxon>Embryophyta</taxon>
        <taxon>Tracheophyta</taxon>
        <taxon>Spermatophyta</taxon>
        <taxon>Magnoliopsida</taxon>
        <taxon>eudicotyledons</taxon>
        <taxon>Gunneridae</taxon>
        <taxon>Pentapetalae</taxon>
        <taxon>asterids</taxon>
        <taxon>lamiids</taxon>
        <taxon>Solanales</taxon>
        <taxon>Solanaceae</taxon>
        <taxon>Solanoideae</taxon>
        <taxon>Hyoscyameae</taxon>
        <taxon>Anisodus</taxon>
    </lineage>
</organism>
<sequence>MLISSMPKIVIGRRVGELRVVELLEDLCEKMQDYTLEKVSKKLEHIQKLCHPSVEGREEPLTS</sequence>
<evidence type="ECO:0000259" key="1">
    <source>
        <dbReference type="Pfam" id="PF11938"/>
    </source>
</evidence>
<dbReference type="EMBL" id="JAVYJV010000015">
    <property type="protein sequence ID" value="KAK4351840.1"/>
    <property type="molecule type" value="Genomic_DNA"/>
</dbReference>
<comment type="caution">
    <text evidence="2">The sequence shown here is derived from an EMBL/GenBank/DDBJ whole genome shotgun (WGS) entry which is preliminary data.</text>
</comment>